<dbReference type="Gene3D" id="3.90.1150.10">
    <property type="entry name" value="Aspartate Aminotransferase, domain 1"/>
    <property type="match status" value="1"/>
</dbReference>
<evidence type="ECO:0000313" key="6">
    <source>
        <dbReference type="Proteomes" id="UP000184295"/>
    </source>
</evidence>
<keyword evidence="5" id="KW-0032">Aminotransferase</keyword>
<dbReference type="GO" id="GO:0005829">
    <property type="term" value="C:cytosol"/>
    <property type="evidence" value="ECO:0007669"/>
    <property type="project" value="TreeGrafter"/>
</dbReference>
<dbReference type="Gene3D" id="3.40.640.10">
    <property type="entry name" value="Type I PLP-dependent aspartate aminotransferase-like (Major domain)"/>
    <property type="match status" value="1"/>
</dbReference>
<dbReference type="InterPro" id="IPR005814">
    <property type="entry name" value="Aminotrans_3"/>
</dbReference>
<dbReference type="InterPro" id="IPR015422">
    <property type="entry name" value="PyrdxlP-dep_Trfase_small"/>
</dbReference>
<dbReference type="InterPro" id="IPR015421">
    <property type="entry name" value="PyrdxlP-dep_Trfase_major"/>
</dbReference>
<evidence type="ECO:0000256" key="2">
    <source>
        <dbReference type="ARBA" id="ARBA00008954"/>
    </source>
</evidence>
<protein>
    <submittedName>
        <fullName evidence="5">Adenosylmethionine-8-amino-7-oxononanoate aminotransferase</fullName>
    </submittedName>
</protein>
<dbReference type="Proteomes" id="UP000184295">
    <property type="component" value="Unassembled WGS sequence"/>
</dbReference>
<proteinExistence type="inferred from homology"/>
<comment type="similarity">
    <text evidence="2 4">Belongs to the class-III pyridoxal-phosphate-dependent aminotransferase family.</text>
</comment>
<dbReference type="FunFam" id="3.40.640.10:FF:000004">
    <property type="entry name" value="Acetylornithine aminotransferase"/>
    <property type="match status" value="1"/>
</dbReference>
<organism evidence="5 6">
    <name type="scientific">Ferrithrix thermotolerans DSM 19514</name>
    <dbReference type="NCBI Taxonomy" id="1121881"/>
    <lineage>
        <taxon>Bacteria</taxon>
        <taxon>Bacillati</taxon>
        <taxon>Actinomycetota</taxon>
        <taxon>Acidimicrobiia</taxon>
        <taxon>Acidimicrobiales</taxon>
        <taxon>Acidimicrobiaceae</taxon>
        <taxon>Ferrithrix</taxon>
    </lineage>
</organism>
<dbReference type="PIRSF" id="PIRSF000521">
    <property type="entry name" value="Transaminase_4ab_Lys_Orn"/>
    <property type="match status" value="1"/>
</dbReference>
<dbReference type="PANTHER" id="PTHR43094">
    <property type="entry name" value="AMINOTRANSFERASE"/>
    <property type="match status" value="1"/>
</dbReference>
<gene>
    <name evidence="5" type="ORF">SAMN02745225_01675</name>
</gene>
<comment type="cofactor">
    <cofactor evidence="1">
        <name>pyridoxal 5'-phosphate</name>
        <dbReference type="ChEBI" id="CHEBI:597326"/>
    </cofactor>
</comment>
<dbReference type="GO" id="GO:0008483">
    <property type="term" value="F:transaminase activity"/>
    <property type="evidence" value="ECO:0007669"/>
    <property type="project" value="UniProtKB-KW"/>
</dbReference>
<dbReference type="GO" id="GO:0030170">
    <property type="term" value="F:pyridoxal phosphate binding"/>
    <property type="evidence" value="ECO:0007669"/>
    <property type="project" value="InterPro"/>
</dbReference>
<dbReference type="SUPFAM" id="SSF53383">
    <property type="entry name" value="PLP-dependent transferases"/>
    <property type="match status" value="1"/>
</dbReference>
<keyword evidence="6" id="KW-1185">Reference proteome</keyword>
<evidence type="ECO:0000256" key="4">
    <source>
        <dbReference type="RuleBase" id="RU003560"/>
    </source>
</evidence>
<keyword evidence="5" id="KW-0808">Transferase</keyword>
<reference evidence="6" key="1">
    <citation type="submission" date="2016-11" db="EMBL/GenBank/DDBJ databases">
        <authorList>
            <person name="Varghese N."/>
            <person name="Submissions S."/>
        </authorList>
    </citation>
    <scope>NUCLEOTIDE SEQUENCE [LARGE SCALE GENOMIC DNA]</scope>
    <source>
        <strain evidence="6">DSM 19514</strain>
    </source>
</reference>
<keyword evidence="3 4" id="KW-0663">Pyridoxal phosphate</keyword>
<sequence>MTSAFWHPFSDMAKVGPNPFIIEKSDDVYLWDKDGKRYLDATASLWYMNVGHGRSEIVEAIYDQARKLPVYSTFGDFSNEPAETLAHMLSERSPEPGSKIFFVGGGGEAVETAAKLARRYFSAIGKPEKTYIIHRHHSYHGTNGLGTSLAGIPANTAGFGPMVRETEEIPTHDAEALEAAVVRLGADNVAGFIVEPVIGAGGVYPPMPGYMEAVAQICKRHDILLIVDAVICGFGRIGTFFSPERFGIKPDLITFAKGVTSGYLPLGGVVVSPKVAAPFWENPGTVFRHGPTYAGHPTCCAAGVANIKILEREGLIERGAQLEGDLLASLKSAEPFSIVSEIRGGVGLLGAVELSSEYLEKHPQGVGLLQNEMRSRGVFVRTLSTAVAFSPPLTIEREHLDEISSALADSLSALESKA</sequence>
<dbReference type="RefSeq" id="WP_245790383.1">
    <property type="nucleotide sequence ID" value="NZ_FQUL01000025.1"/>
</dbReference>
<evidence type="ECO:0000256" key="3">
    <source>
        <dbReference type="ARBA" id="ARBA00022898"/>
    </source>
</evidence>
<dbReference type="InterPro" id="IPR015424">
    <property type="entry name" value="PyrdxlP-dep_Trfase"/>
</dbReference>
<dbReference type="CDD" id="cd00610">
    <property type="entry name" value="OAT_like"/>
    <property type="match status" value="1"/>
</dbReference>
<evidence type="ECO:0000313" key="5">
    <source>
        <dbReference type="EMBL" id="SHE80549.1"/>
    </source>
</evidence>
<dbReference type="PANTHER" id="PTHR43094:SF1">
    <property type="entry name" value="AMINOTRANSFERASE CLASS-III"/>
    <property type="match status" value="1"/>
</dbReference>
<accession>A0A1M4WH38</accession>
<evidence type="ECO:0000256" key="1">
    <source>
        <dbReference type="ARBA" id="ARBA00001933"/>
    </source>
</evidence>
<dbReference type="AlphaFoldDB" id="A0A1M4WH38"/>
<dbReference type="STRING" id="1121881.SAMN02745225_01675"/>
<dbReference type="Pfam" id="PF00202">
    <property type="entry name" value="Aminotran_3"/>
    <property type="match status" value="1"/>
</dbReference>
<dbReference type="EMBL" id="FQUL01000025">
    <property type="protein sequence ID" value="SHE80549.1"/>
    <property type="molecule type" value="Genomic_DNA"/>
</dbReference>
<name>A0A1M4WH38_9ACTN</name>